<name>Q09CL0_STIAD</name>
<evidence type="ECO:0000313" key="3">
    <source>
        <dbReference type="EMBL" id="EAU69553.1"/>
    </source>
</evidence>
<dbReference type="eggNOG" id="ENOG502ZGVN">
    <property type="taxonomic scope" value="Bacteria"/>
</dbReference>
<feature type="compositionally biased region" description="Polar residues" evidence="1">
    <location>
        <begin position="81"/>
        <end position="91"/>
    </location>
</feature>
<dbReference type="HOGENOM" id="CLU_908850_0_0_7"/>
<evidence type="ECO:0000313" key="5">
    <source>
        <dbReference type="Proteomes" id="UP000032702"/>
    </source>
</evidence>
<keyword evidence="4" id="KW-1185">Reference proteome</keyword>
<dbReference type="STRING" id="378806.STAUR_2218"/>
<sequence>MGVDSVGGSSSSRGSSSSVSDNASKSSQTSQTSASTQAAAEADKKAAEAAAVEKAAITAQTNFNVSSFTAATPTAGMPSLTAPQFTANMLSPTPVENVPTLTAPDFAANLTQATPMGPLGAFEKPAPIPQARPEVAPQTANLTYGPKADAAAVSAHSQAVLGEIMASAGVTSATISSTARTPEDQARAMYDNLQAKGIASQKDLYSKFGDQVIDSYAAAVDAGLTKEQTLQAMVDKINELGPSNVSRHLADPSQLNVVDIAPSSIPADKREAFQEAIRAHPEVSKFLGPADGDPAYHIEIRQPQPQ</sequence>
<evidence type="ECO:0000313" key="4">
    <source>
        <dbReference type="Proteomes" id="UP000001351"/>
    </source>
</evidence>
<accession>Q09CL0</accession>
<dbReference type="Proteomes" id="UP000032702">
    <property type="component" value="Unassembled WGS sequence"/>
</dbReference>
<dbReference type="AlphaFoldDB" id="Q09CL0"/>
<organism evidence="3 5">
    <name type="scientific">Stigmatella aurantiaca (strain DW4/3-1)</name>
    <dbReference type="NCBI Taxonomy" id="378806"/>
    <lineage>
        <taxon>Bacteria</taxon>
        <taxon>Pseudomonadati</taxon>
        <taxon>Myxococcota</taxon>
        <taxon>Myxococcia</taxon>
        <taxon>Myxococcales</taxon>
        <taxon>Cystobacterineae</taxon>
        <taxon>Archangiaceae</taxon>
        <taxon>Stigmatella</taxon>
    </lineage>
</organism>
<feature type="region of interest" description="Disordered" evidence="1">
    <location>
        <begin position="1"/>
        <end position="53"/>
    </location>
</feature>
<dbReference type="EMBL" id="CP002271">
    <property type="protein sequence ID" value="ADO70022.1"/>
    <property type="molecule type" value="Genomic_DNA"/>
</dbReference>
<evidence type="ECO:0000256" key="1">
    <source>
        <dbReference type="SAM" id="MobiDB-lite"/>
    </source>
</evidence>
<feature type="region of interest" description="Disordered" evidence="1">
    <location>
        <begin position="69"/>
        <end position="93"/>
    </location>
</feature>
<dbReference type="KEGG" id="sur:STAUR_2218"/>
<reference evidence="3 5" key="1">
    <citation type="submission" date="2006-04" db="EMBL/GenBank/DDBJ databases">
        <authorList>
            <person name="Nierman W.C."/>
        </authorList>
    </citation>
    <scope>NUCLEOTIDE SEQUENCE [LARGE SCALE GENOMIC DNA]</scope>
    <source>
        <strain evidence="3 5">DW4/3-1</strain>
    </source>
</reference>
<proteinExistence type="predicted"/>
<reference evidence="2 4" key="2">
    <citation type="journal article" date="2011" name="Mol. Biol. Evol.">
        <title>Comparative genomic analysis of fruiting body formation in Myxococcales.</title>
        <authorList>
            <person name="Huntley S."/>
            <person name="Hamann N."/>
            <person name="Wegener-Feldbrugge S."/>
            <person name="Treuner-Lange A."/>
            <person name="Kube M."/>
            <person name="Reinhardt R."/>
            <person name="Klages S."/>
            <person name="Muller R."/>
            <person name="Ronning C.M."/>
            <person name="Nierman W.C."/>
            <person name="Sogaard-Andersen L."/>
        </authorList>
    </citation>
    <scope>NUCLEOTIDE SEQUENCE [LARGE SCALE GENOMIC DNA]</scope>
    <source>
        <strain evidence="2 4">DW4/3-1</strain>
    </source>
</reference>
<protein>
    <submittedName>
        <fullName evidence="3">17kDa proline rich protein, putative</fullName>
    </submittedName>
</protein>
<gene>
    <name evidence="2" type="ordered locus">STAUR_2218</name>
    <name evidence="3" type="ORF">STIAU_2118</name>
</gene>
<evidence type="ECO:0000313" key="2">
    <source>
        <dbReference type="EMBL" id="ADO70022.1"/>
    </source>
</evidence>
<feature type="compositionally biased region" description="Low complexity" evidence="1">
    <location>
        <begin position="1"/>
        <end position="40"/>
    </location>
</feature>
<dbReference type="OrthoDB" id="7067951at2"/>
<dbReference type="EMBL" id="AAMD01000005">
    <property type="protein sequence ID" value="EAU69553.1"/>
    <property type="molecule type" value="Genomic_DNA"/>
</dbReference>
<dbReference type="Proteomes" id="UP000001351">
    <property type="component" value="Chromosome"/>
</dbReference>